<dbReference type="Proteomes" id="UP000799324">
    <property type="component" value="Unassembled WGS sequence"/>
</dbReference>
<dbReference type="AlphaFoldDB" id="A0A6A6TBW9"/>
<dbReference type="InterPro" id="IPR020904">
    <property type="entry name" value="Sc_DH/Rdtase_CS"/>
</dbReference>
<evidence type="ECO:0000256" key="4">
    <source>
        <dbReference type="RuleBase" id="RU000363"/>
    </source>
</evidence>
<evidence type="ECO:0000313" key="6">
    <source>
        <dbReference type="Proteomes" id="UP000799324"/>
    </source>
</evidence>
<dbReference type="PANTHER" id="PTHR24321">
    <property type="entry name" value="DEHYDROGENASES, SHORT CHAIN"/>
    <property type="match status" value="1"/>
</dbReference>
<dbReference type="SUPFAM" id="SSF51735">
    <property type="entry name" value="NAD(P)-binding Rossmann-fold domains"/>
    <property type="match status" value="1"/>
</dbReference>
<evidence type="ECO:0000256" key="2">
    <source>
        <dbReference type="ARBA" id="ARBA00022857"/>
    </source>
</evidence>
<dbReference type="PRINTS" id="PR00080">
    <property type="entry name" value="SDRFAMILY"/>
</dbReference>
<gene>
    <name evidence="5" type="ORF">K491DRAFT_714684</name>
</gene>
<evidence type="ECO:0000256" key="1">
    <source>
        <dbReference type="ARBA" id="ARBA00006484"/>
    </source>
</evidence>
<sequence length="296" mass="30784">MSDLPALSGVALVTGAASGIGKEVAFSFAEGGCRGVVFADINHDAATAAAKESQSFAADAAYRALAVRVDVTDLQSVQDMVDLTVREFGRVYHSVNAAGIANLTATPTASTDFTHFNHVLDTNLKGTAHCIAIVAKAMLSQPPLTYTPPHRRGHTDPSSTALNTLPPRTLGRGAIINIGSIYSTLTRPSSLAYTASKHGVLGLTKAAALDHARDGIRVNVVCPGVTDTPMFRSVLDRYPAMQSAIARNVPWEGRMASTREVAAAVLWLCSRGASYVTGACLGVDGGVGLSHGGVKI</sequence>
<dbReference type="CDD" id="cd05233">
    <property type="entry name" value="SDR_c"/>
    <property type="match status" value="1"/>
</dbReference>
<dbReference type="Gene3D" id="3.40.50.720">
    <property type="entry name" value="NAD(P)-binding Rossmann-like Domain"/>
    <property type="match status" value="1"/>
</dbReference>
<dbReference type="Pfam" id="PF13561">
    <property type="entry name" value="adh_short_C2"/>
    <property type="match status" value="1"/>
</dbReference>
<dbReference type="OrthoDB" id="5840532at2759"/>
<dbReference type="InterPro" id="IPR002347">
    <property type="entry name" value="SDR_fam"/>
</dbReference>
<protein>
    <submittedName>
        <fullName evidence="5">NAD(P)-binding protein</fullName>
    </submittedName>
</protein>
<dbReference type="Pfam" id="PF00106">
    <property type="entry name" value="adh_short"/>
    <property type="match status" value="1"/>
</dbReference>
<dbReference type="PANTHER" id="PTHR24321:SF12">
    <property type="entry name" value="SHORT-CHAIN DEHYDROGENASE_REDUCTASE FAMILY, PUTATIVE (AFU_ORTHOLOGUE AFUA_5G14340)-RELATED"/>
    <property type="match status" value="1"/>
</dbReference>
<name>A0A6A6TBW9_9PLEO</name>
<dbReference type="PRINTS" id="PR00081">
    <property type="entry name" value="GDHRDH"/>
</dbReference>
<keyword evidence="3" id="KW-0560">Oxidoreductase</keyword>
<evidence type="ECO:0000313" key="5">
    <source>
        <dbReference type="EMBL" id="KAF2657290.1"/>
    </source>
</evidence>
<keyword evidence="6" id="KW-1185">Reference proteome</keyword>
<dbReference type="GO" id="GO:0016491">
    <property type="term" value="F:oxidoreductase activity"/>
    <property type="evidence" value="ECO:0007669"/>
    <property type="project" value="UniProtKB-KW"/>
</dbReference>
<accession>A0A6A6TBW9</accession>
<dbReference type="EMBL" id="MU004327">
    <property type="protein sequence ID" value="KAF2657290.1"/>
    <property type="molecule type" value="Genomic_DNA"/>
</dbReference>
<proteinExistence type="inferred from homology"/>
<organism evidence="5 6">
    <name type="scientific">Lophiostoma macrostomum CBS 122681</name>
    <dbReference type="NCBI Taxonomy" id="1314788"/>
    <lineage>
        <taxon>Eukaryota</taxon>
        <taxon>Fungi</taxon>
        <taxon>Dikarya</taxon>
        <taxon>Ascomycota</taxon>
        <taxon>Pezizomycotina</taxon>
        <taxon>Dothideomycetes</taxon>
        <taxon>Pleosporomycetidae</taxon>
        <taxon>Pleosporales</taxon>
        <taxon>Lophiostomataceae</taxon>
        <taxon>Lophiostoma</taxon>
    </lineage>
</organism>
<comment type="similarity">
    <text evidence="1 4">Belongs to the short-chain dehydrogenases/reductases (SDR) family.</text>
</comment>
<evidence type="ECO:0000256" key="3">
    <source>
        <dbReference type="ARBA" id="ARBA00023002"/>
    </source>
</evidence>
<dbReference type="InterPro" id="IPR036291">
    <property type="entry name" value="NAD(P)-bd_dom_sf"/>
</dbReference>
<reference evidence="5" key="1">
    <citation type="journal article" date="2020" name="Stud. Mycol.">
        <title>101 Dothideomycetes genomes: a test case for predicting lifestyles and emergence of pathogens.</title>
        <authorList>
            <person name="Haridas S."/>
            <person name="Albert R."/>
            <person name="Binder M."/>
            <person name="Bloem J."/>
            <person name="Labutti K."/>
            <person name="Salamov A."/>
            <person name="Andreopoulos B."/>
            <person name="Baker S."/>
            <person name="Barry K."/>
            <person name="Bills G."/>
            <person name="Bluhm B."/>
            <person name="Cannon C."/>
            <person name="Castanera R."/>
            <person name="Culley D."/>
            <person name="Daum C."/>
            <person name="Ezra D."/>
            <person name="Gonzalez J."/>
            <person name="Henrissat B."/>
            <person name="Kuo A."/>
            <person name="Liang C."/>
            <person name="Lipzen A."/>
            <person name="Lutzoni F."/>
            <person name="Magnuson J."/>
            <person name="Mondo S."/>
            <person name="Nolan M."/>
            <person name="Ohm R."/>
            <person name="Pangilinan J."/>
            <person name="Park H.-J."/>
            <person name="Ramirez L."/>
            <person name="Alfaro M."/>
            <person name="Sun H."/>
            <person name="Tritt A."/>
            <person name="Yoshinaga Y."/>
            <person name="Zwiers L.-H."/>
            <person name="Turgeon B."/>
            <person name="Goodwin S."/>
            <person name="Spatafora J."/>
            <person name="Crous P."/>
            <person name="Grigoriev I."/>
        </authorList>
    </citation>
    <scope>NUCLEOTIDE SEQUENCE</scope>
    <source>
        <strain evidence="5">CBS 122681</strain>
    </source>
</reference>
<keyword evidence="2" id="KW-0521">NADP</keyword>
<dbReference type="PROSITE" id="PS00061">
    <property type="entry name" value="ADH_SHORT"/>
    <property type="match status" value="1"/>
</dbReference>